<organism evidence="1">
    <name type="scientific">Anopheles coluzzii</name>
    <name type="common">African malaria mosquito</name>
    <dbReference type="NCBI Taxonomy" id="1518534"/>
    <lineage>
        <taxon>Eukaryota</taxon>
        <taxon>Metazoa</taxon>
        <taxon>Ecdysozoa</taxon>
        <taxon>Arthropoda</taxon>
        <taxon>Hexapoda</taxon>
        <taxon>Insecta</taxon>
        <taxon>Pterygota</taxon>
        <taxon>Neoptera</taxon>
        <taxon>Endopterygota</taxon>
        <taxon>Diptera</taxon>
        <taxon>Nematocera</taxon>
        <taxon>Culicoidea</taxon>
        <taxon>Culicidae</taxon>
        <taxon>Anophelinae</taxon>
        <taxon>Anopheles</taxon>
    </lineage>
</organism>
<accession>A0A8W7PF95</accession>
<dbReference type="AlphaFoldDB" id="A0A8W7PF95"/>
<dbReference type="Proteomes" id="UP000075882">
    <property type="component" value="Unassembled WGS sequence"/>
</dbReference>
<proteinExistence type="predicted"/>
<dbReference type="EnsemblMetazoa" id="ACOM030895-RA">
    <property type="protein sequence ID" value="ACOM030895-PA.1"/>
    <property type="gene ID" value="ACOM030895"/>
</dbReference>
<reference evidence="1" key="1">
    <citation type="submission" date="2022-08" db="UniProtKB">
        <authorList>
            <consortium name="EnsemblMetazoa"/>
        </authorList>
    </citation>
    <scope>IDENTIFICATION</scope>
</reference>
<protein>
    <submittedName>
        <fullName evidence="1">Uncharacterized protein</fullName>
    </submittedName>
</protein>
<sequence length="116" mass="13076">MVLVTGIAQCFSSEVAHVLVGYVPTQALSTSYVSLLSASRHMQEVSFAPSPWRQLRQRSTQQDEKTPTARFKMLSAPLDDGAQLSQTRYLRPHRQLALENKTLTFFLLRKPALELS</sequence>
<evidence type="ECO:0000313" key="1">
    <source>
        <dbReference type="EnsemblMetazoa" id="ACOM030895-PA.1"/>
    </source>
</evidence>
<name>A0A8W7PF95_ANOCL</name>